<gene>
    <name evidence="2" type="ORF">SAMN05192549_105211</name>
</gene>
<sequence>MANATLQILDQNGGVLFQDAIAFIPNSNAQQFMEAAVNQVANDQTLTFGAQYYGTFQASPLGYFINMINGIYDAPNSGAYWEFLYNGEAASAGIDAVFPADGSAVAFQQTLYGASSSAQLKIKHAFHQKRS</sequence>
<feature type="domain" description="Transcobalamin-like C-terminal" evidence="1">
    <location>
        <begin position="52"/>
        <end position="108"/>
    </location>
</feature>
<reference evidence="3" key="1">
    <citation type="submission" date="2016-11" db="EMBL/GenBank/DDBJ databases">
        <authorList>
            <person name="Varghese N."/>
            <person name="Submissions S."/>
        </authorList>
    </citation>
    <scope>NUCLEOTIDE SEQUENCE [LARGE SCALE GENOMIC DNA]</scope>
    <source>
        <strain evidence="3">Sac-22</strain>
    </source>
</reference>
<organism evidence="2 3">
    <name type="scientific">Duganella sacchari</name>
    <dbReference type="NCBI Taxonomy" id="551987"/>
    <lineage>
        <taxon>Bacteria</taxon>
        <taxon>Pseudomonadati</taxon>
        <taxon>Pseudomonadota</taxon>
        <taxon>Betaproteobacteria</taxon>
        <taxon>Burkholderiales</taxon>
        <taxon>Oxalobacteraceae</taxon>
        <taxon>Telluria group</taxon>
        <taxon>Duganella</taxon>
    </lineage>
</organism>
<dbReference type="AlphaFoldDB" id="A0A1M7PM49"/>
<accession>A0A1M7PM49</accession>
<dbReference type="InterPro" id="IPR027954">
    <property type="entry name" value="Transcobalamin-like_C"/>
</dbReference>
<evidence type="ECO:0000259" key="1">
    <source>
        <dbReference type="Pfam" id="PF14478"/>
    </source>
</evidence>
<name>A0A1M7PM49_9BURK</name>
<dbReference type="Proteomes" id="UP000184339">
    <property type="component" value="Unassembled WGS sequence"/>
</dbReference>
<dbReference type="RefSeq" id="WP_072784996.1">
    <property type="nucleotide sequence ID" value="NZ_FRCX01000005.1"/>
</dbReference>
<keyword evidence="3" id="KW-1185">Reference proteome</keyword>
<dbReference type="EMBL" id="FRCX01000005">
    <property type="protein sequence ID" value="SHN18306.1"/>
    <property type="molecule type" value="Genomic_DNA"/>
</dbReference>
<protein>
    <recommendedName>
        <fullName evidence="1">Transcobalamin-like C-terminal domain-containing protein</fullName>
    </recommendedName>
</protein>
<dbReference type="Gene3D" id="2.170.130.30">
    <property type="match status" value="1"/>
</dbReference>
<proteinExistence type="predicted"/>
<evidence type="ECO:0000313" key="2">
    <source>
        <dbReference type="EMBL" id="SHN18306.1"/>
    </source>
</evidence>
<dbReference type="Pfam" id="PF14478">
    <property type="entry name" value="DUF4430"/>
    <property type="match status" value="1"/>
</dbReference>
<evidence type="ECO:0000313" key="3">
    <source>
        <dbReference type="Proteomes" id="UP000184339"/>
    </source>
</evidence>